<dbReference type="Gene3D" id="2.120.10.30">
    <property type="entry name" value="TolB, C-terminal domain"/>
    <property type="match status" value="1"/>
</dbReference>
<dbReference type="GO" id="GO:0005509">
    <property type="term" value="F:calcium ion binding"/>
    <property type="evidence" value="ECO:0007669"/>
    <property type="project" value="TreeGrafter"/>
</dbReference>
<dbReference type="PANTHER" id="PTHR10907:SF47">
    <property type="entry name" value="REGUCALCIN"/>
    <property type="match status" value="1"/>
</dbReference>
<dbReference type="PRINTS" id="PR01790">
    <property type="entry name" value="SMP30FAMILY"/>
</dbReference>
<comment type="cofactor">
    <cofactor evidence="3">
        <name>Zn(2+)</name>
        <dbReference type="ChEBI" id="CHEBI:29105"/>
    </cofactor>
    <text evidence="3">Binds 1 divalent metal cation per subunit.</text>
</comment>
<comment type="caution">
    <text evidence="5">The sequence shown here is derived from an EMBL/GenBank/DDBJ whole genome shotgun (WGS) entry which is preliminary data.</text>
</comment>
<feature type="binding site" evidence="3">
    <location>
        <position position="131"/>
    </location>
    <ligand>
        <name>substrate</name>
    </ligand>
</feature>
<dbReference type="GO" id="GO:0019853">
    <property type="term" value="P:L-ascorbic acid biosynthetic process"/>
    <property type="evidence" value="ECO:0007669"/>
    <property type="project" value="TreeGrafter"/>
</dbReference>
<keyword evidence="3" id="KW-0862">Zinc</keyword>
<feature type="binding site" evidence="3">
    <location>
        <position position="227"/>
    </location>
    <ligand>
        <name>a divalent metal cation</name>
        <dbReference type="ChEBI" id="CHEBI:60240"/>
    </ligand>
</feature>
<dbReference type="GO" id="GO:0004341">
    <property type="term" value="F:gluconolactonase activity"/>
    <property type="evidence" value="ECO:0007669"/>
    <property type="project" value="TreeGrafter"/>
</dbReference>
<dbReference type="PANTHER" id="PTHR10907">
    <property type="entry name" value="REGUCALCIN"/>
    <property type="match status" value="1"/>
</dbReference>
<name>A0A9D1SDP2_9BACT</name>
<dbReference type="AlphaFoldDB" id="A0A9D1SDP2"/>
<evidence type="ECO:0000256" key="2">
    <source>
        <dbReference type="PIRSR" id="PIRSR605511-1"/>
    </source>
</evidence>
<dbReference type="EMBL" id="DVNA01000188">
    <property type="protein sequence ID" value="HIU55792.1"/>
    <property type="molecule type" value="Genomic_DNA"/>
</dbReference>
<dbReference type="Pfam" id="PF08450">
    <property type="entry name" value="SGL"/>
    <property type="match status" value="1"/>
</dbReference>
<feature type="active site" description="Proton donor/acceptor" evidence="2">
    <location>
        <position position="227"/>
    </location>
</feature>
<dbReference type="InterPro" id="IPR013658">
    <property type="entry name" value="SGL"/>
</dbReference>
<keyword evidence="3" id="KW-0479">Metal-binding</keyword>
<gene>
    <name evidence="5" type="ORF">IAB03_08325</name>
</gene>
<evidence type="ECO:0000313" key="6">
    <source>
        <dbReference type="Proteomes" id="UP000824112"/>
    </source>
</evidence>
<dbReference type="SUPFAM" id="SSF63829">
    <property type="entry name" value="Calcium-dependent phosphotriesterase"/>
    <property type="match status" value="1"/>
</dbReference>
<evidence type="ECO:0000313" key="5">
    <source>
        <dbReference type="EMBL" id="HIU55792.1"/>
    </source>
</evidence>
<evidence type="ECO:0000256" key="1">
    <source>
        <dbReference type="ARBA" id="ARBA00008853"/>
    </source>
</evidence>
<dbReference type="Proteomes" id="UP000824112">
    <property type="component" value="Unassembled WGS sequence"/>
</dbReference>
<feature type="binding site" evidence="3">
    <location>
        <position position="129"/>
    </location>
    <ligand>
        <name>substrate</name>
    </ligand>
</feature>
<organism evidence="5 6">
    <name type="scientific">Candidatus Gallibacteroides avistercoris</name>
    <dbReference type="NCBI Taxonomy" id="2840833"/>
    <lineage>
        <taxon>Bacteria</taxon>
        <taxon>Pseudomonadati</taxon>
        <taxon>Bacteroidota</taxon>
        <taxon>Bacteroidia</taxon>
        <taxon>Bacteroidales</taxon>
        <taxon>Bacteroidaceae</taxon>
        <taxon>Bacteroidaceae incertae sedis</taxon>
        <taxon>Candidatus Gallibacteroides</taxon>
    </lineage>
</organism>
<reference evidence="5" key="1">
    <citation type="submission" date="2020-10" db="EMBL/GenBank/DDBJ databases">
        <authorList>
            <person name="Gilroy R."/>
        </authorList>
    </citation>
    <scope>NUCLEOTIDE SEQUENCE</scope>
    <source>
        <strain evidence="5">CHK158-818</strain>
    </source>
</reference>
<sequence length="322" mass="35384">MKRLIHLIGFCLIIVFCLGLITGVSSCTSGNKQSKLAYQAEATTGEGSIWHPERQSLFWVDIEGKRLYEFLPKEKRCNTWDFGSMVSTVVPESKTSVIVALQNEIIRLNVENGTRRPIASIDDKYGKNRCNDGKCDPSGRLWVGTMGFGGQTGAASLFRVTPDGSVTKMIDSVTISNGLVWTADKQYMYYIDTPTRQIARYRYNDDTGEISFDGIAVKIPDGCGSPDGMTIDNRGNLWVAHWGGYGVYCWDPQTGELLQKIDVPAPHVASCAFGGKNLDVLYITTARAGLSKDMLEKYPLSGSLFVCKPGAQGIKANYFGPK</sequence>
<proteinExistence type="inferred from homology"/>
<dbReference type="PROSITE" id="PS51257">
    <property type="entry name" value="PROKAR_LIPOPROTEIN"/>
    <property type="match status" value="1"/>
</dbReference>
<dbReference type="InterPro" id="IPR005511">
    <property type="entry name" value="SMP-30"/>
</dbReference>
<evidence type="ECO:0000259" key="4">
    <source>
        <dbReference type="Pfam" id="PF08450"/>
    </source>
</evidence>
<protein>
    <submittedName>
        <fullName evidence="5">SMP-30/gluconolactonase/LRE family protein</fullName>
    </submittedName>
</protein>
<evidence type="ECO:0000256" key="3">
    <source>
        <dbReference type="PIRSR" id="PIRSR605511-2"/>
    </source>
</evidence>
<feature type="binding site" evidence="3">
    <location>
        <position position="46"/>
    </location>
    <ligand>
        <name>a divalent metal cation</name>
        <dbReference type="ChEBI" id="CHEBI:60240"/>
    </ligand>
</feature>
<comment type="similarity">
    <text evidence="1">Belongs to the SMP-30/CGR1 family.</text>
</comment>
<accession>A0A9D1SDP2</accession>
<reference evidence="5" key="2">
    <citation type="journal article" date="2021" name="PeerJ">
        <title>Extensive microbial diversity within the chicken gut microbiome revealed by metagenomics and culture.</title>
        <authorList>
            <person name="Gilroy R."/>
            <person name="Ravi A."/>
            <person name="Getino M."/>
            <person name="Pursley I."/>
            <person name="Horton D.L."/>
            <person name="Alikhan N.F."/>
            <person name="Baker D."/>
            <person name="Gharbi K."/>
            <person name="Hall N."/>
            <person name="Watson M."/>
            <person name="Adriaenssens E.M."/>
            <person name="Foster-Nyarko E."/>
            <person name="Jarju S."/>
            <person name="Secka A."/>
            <person name="Antonio M."/>
            <person name="Oren A."/>
            <person name="Chaudhuri R.R."/>
            <person name="La Ragione R."/>
            <person name="Hildebrand F."/>
            <person name="Pallen M.J."/>
        </authorList>
    </citation>
    <scope>NUCLEOTIDE SEQUENCE</scope>
    <source>
        <strain evidence="5">CHK158-818</strain>
    </source>
</reference>
<feature type="domain" description="SMP-30/Gluconolactonase/LRE-like region" evidence="4">
    <location>
        <begin position="45"/>
        <end position="287"/>
    </location>
</feature>
<feature type="binding site" evidence="3">
    <location>
        <position position="177"/>
    </location>
    <ligand>
        <name>a divalent metal cation</name>
        <dbReference type="ChEBI" id="CHEBI:60240"/>
    </ligand>
</feature>
<dbReference type="InterPro" id="IPR011042">
    <property type="entry name" value="6-blade_b-propeller_TolB-like"/>
</dbReference>